<evidence type="ECO:0000313" key="3">
    <source>
        <dbReference type="EMBL" id="KAK9034536.1"/>
    </source>
</evidence>
<name>A0ABR2TB22_9ROSI</name>
<feature type="domain" description="DM2" evidence="2">
    <location>
        <begin position="315"/>
        <end position="392"/>
    </location>
</feature>
<feature type="compositionally biased region" description="Low complexity" evidence="1">
    <location>
        <begin position="117"/>
        <end position="130"/>
    </location>
</feature>
<organism evidence="3 4">
    <name type="scientific">Hibiscus sabdariffa</name>
    <name type="common">roselle</name>
    <dbReference type="NCBI Taxonomy" id="183260"/>
    <lineage>
        <taxon>Eukaryota</taxon>
        <taxon>Viridiplantae</taxon>
        <taxon>Streptophyta</taxon>
        <taxon>Embryophyta</taxon>
        <taxon>Tracheophyta</taxon>
        <taxon>Spermatophyta</taxon>
        <taxon>Magnoliopsida</taxon>
        <taxon>eudicotyledons</taxon>
        <taxon>Gunneridae</taxon>
        <taxon>Pentapetalae</taxon>
        <taxon>rosids</taxon>
        <taxon>malvids</taxon>
        <taxon>Malvales</taxon>
        <taxon>Malvaceae</taxon>
        <taxon>Malvoideae</taxon>
        <taxon>Hibiscus</taxon>
    </lineage>
</organism>
<feature type="region of interest" description="Disordered" evidence="1">
    <location>
        <begin position="1"/>
        <end position="130"/>
    </location>
</feature>
<feature type="compositionally biased region" description="Polar residues" evidence="1">
    <location>
        <begin position="29"/>
        <end position="41"/>
    </location>
</feature>
<comment type="caution">
    <text evidence="3">The sequence shown here is derived from an EMBL/GenBank/DDBJ whole genome shotgun (WGS) entry which is preliminary data.</text>
</comment>
<dbReference type="SMART" id="SM00151">
    <property type="entry name" value="SWIB"/>
    <property type="match status" value="1"/>
</dbReference>
<dbReference type="SUPFAM" id="SSF47592">
    <property type="entry name" value="SWIB/MDM2 domain"/>
    <property type="match status" value="1"/>
</dbReference>
<dbReference type="InterPro" id="IPR019835">
    <property type="entry name" value="SWIB_domain"/>
</dbReference>
<reference evidence="3 4" key="1">
    <citation type="journal article" date="2024" name="G3 (Bethesda)">
        <title>Genome assembly of Hibiscus sabdariffa L. provides insights into metabolisms of medicinal natural products.</title>
        <authorList>
            <person name="Kim T."/>
        </authorList>
    </citation>
    <scope>NUCLEOTIDE SEQUENCE [LARGE SCALE GENOMIC DNA]</scope>
    <source>
        <strain evidence="3">TK-2024</strain>
        <tissue evidence="3">Old leaves</tissue>
    </source>
</reference>
<dbReference type="EMBL" id="JBBPBN010000007">
    <property type="protein sequence ID" value="KAK9034536.1"/>
    <property type="molecule type" value="Genomic_DNA"/>
</dbReference>
<dbReference type="Gene3D" id="1.10.245.10">
    <property type="entry name" value="SWIB/MDM2 domain"/>
    <property type="match status" value="1"/>
</dbReference>
<gene>
    <name evidence="3" type="ORF">V6N11_050697</name>
</gene>
<dbReference type="InterPro" id="IPR003121">
    <property type="entry name" value="SWIB_MDM2_domain"/>
</dbReference>
<protein>
    <recommendedName>
        <fullName evidence="2">DM2 domain-containing protein</fullName>
    </recommendedName>
</protein>
<dbReference type="Pfam" id="PF02201">
    <property type="entry name" value="SWIB"/>
    <property type="match status" value="1"/>
</dbReference>
<evidence type="ECO:0000256" key="1">
    <source>
        <dbReference type="SAM" id="MobiDB-lite"/>
    </source>
</evidence>
<evidence type="ECO:0000259" key="2">
    <source>
        <dbReference type="PROSITE" id="PS51925"/>
    </source>
</evidence>
<feature type="compositionally biased region" description="Polar residues" evidence="1">
    <location>
        <begin position="103"/>
        <end position="114"/>
    </location>
</feature>
<accession>A0ABR2TB22</accession>
<dbReference type="PANTHER" id="PTHR13844">
    <property type="entry name" value="SWI/SNF-RELATED MATRIX-ASSOCIATED ACTIN-DEPENDENT REGULATOR OF CHROMATIN SUBFAMILY D"/>
    <property type="match status" value="1"/>
</dbReference>
<evidence type="ECO:0000313" key="4">
    <source>
        <dbReference type="Proteomes" id="UP001396334"/>
    </source>
</evidence>
<dbReference type="InterPro" id="IPR036885">
    <property type="entry name" value="SWIB_MDM2_dom_sf"/>
</dbReference>
<dbReference type="CDD" id="cd10568">
    <property type="entry name" value="SWIB_like"/>
    <property type="match status" value="1"/>
</dbReference>
<keyword evidence="4" id="KW-1185">Reference proteome</keyword>
<feature type="compositionally biased region" description="Low complexity" evidence="1">
    <location>
        <begin position="64"/>
        <end position="102"/>
    </location>
</feature>
<dbReference type="Proteomes" id="UP001396334">
    <property type="component" value="Unassembled WGS sequence"/>
</dbReference>
<proteinExistence type="predicted"/>
<sequence length="534" mass="59574">MNNHTNLPKTFGAPSQFGNSGTVPKPQSIPINNQPHPTQGGPQFPGHFQLSEPQAQVLARAQYVHSHAQPQAQPQAAAHSQFSAQVHSQNVSNSNAAAAPSPLVSTPGSGSVKRSSQKPPSKNSGSSNSNMASLFKTMELTPAPPRKKRKLPERQIPDKVAAILPECALYTQLLEFEAKVDAALSRKKADIQQSLKNPSCIQKTLRLYIFNTHSNQGPTDPNQKSTEAPSWSLKIIGRVLEDGKDPVLAGKAQKSYPKFSSFFKKITIYLDASLYPDNHVILWESARSPVLHEGFELKRKGDKESTVRIRIEMNYRPERFKLSPALAEVLGIEVDTRPRILAAIWHYVKSKKLQNYEDNSFFSCDPPLQKVFKEEKLKFIMVSQKISQHLTPLSPIHLEHRIKLSGDGPIGSTCYDVQVDVPFPLEMEKSTFLADMEKNKEIDACDEEISTAIKKIHEHCRRRAFFLGFSQSPAEFINALISSQGKDLKVFAGEANHNAEKEQRSEFYNQPWIEDAVIRYLNRKSMGGDSLGST</sequence>
<dbReference type="PROSITE" id="PS51925">
    <property type="entry name" value="SWIB_MDM2"/>
    <property type="match status" value="1"/>
</dbReference>